<keyword evidence="2 6" id="KW-0479">Metal-binding</keyword>
<feature type="domain" description="Endonuclease/exonuclease/phosphatase" evidence="8">
    <location>
        <begin position="4"/>
        <end position="240"/>
    </location>
</feature>
<dbReference type="InterPro" id="IPR036691">
    <property type="entry name" value="Endo/exonu/phosph_ase_sf"/>
</dbReference>
<sequence length="267" mass="31320">MQIISWNIDSLNAALVGHSERAELSRQTLNKIAELQPDIIGLQETKLSQLLPKHTAKLQEYFPEYTFVYTNSQQKKGYAGTLILYKNSYQGKPILDLDTLEEGRITGIEINSTVYLSVYVPIGHSTERREQRVNWTADLRKTLRQYHQQGKQVILFGDFNRPATRLDIYEPKKFDMMVKRFPPVVRDSFTNFFKDGYVDAFRYLYPNKDDVFTWWSQRNKTTKPNNHGWRLDYFLVDHDLIQQIKDVTVIDTGKRADHAPIRLELNN</sequence>
<accession>A0A1Z5IJR6</accession>
<keyword evidence="3" id="KW-0378">Hydrolase</keyword>
<dbReference type="PROSITE" id="PS51435">
    <property type="entry name" value="AP_NUCLEASE_F1_4"/>
    <property type="match status" value="1"/>
</dbReference>
<keyword evidence="10" id="KW-1185">Reference proteome</keyword>
<evidence type="ECO:0000256" key="7">
    <source>
        <dbReference type="PIRSR" id="PIRSR604808-3"/>
    </source>
</evidence>
<dbReference type="GO" id="GO:0046872">
    <property type="term" value="F:metal ion binding"/>
    <property type="evidence" value="ECO:0007669"/>
    <property type="project" value="UniProtKB-KW"/>
</dbReference>
<evidence type="ECO:0000313" key="10">
    <source>
        <dbReference type="Proteomes" id="UP000198402"/>
    </source>
</evidence>
<feature type="binding site" evidence="6">
    <location>
        <position position="257"/>
    </location>
    <ligand>
        <name>Mg(2+)</name>
        <dbReference type="ChEBI" id="CHEBI:18420"/>
        <label>1</label>
    </ligand>
</feature>
<evidence type="ECO:0000256" key="4">
    <source>
        <dbReference type="ARBA" id="ARBA00022842"/>
    </source>
</evidence>
<dbReference type="PANTHER" id="PTHR22748">
    <property type="entry name" value="AP ENDONUCLEASE"/>
    <property type="match status" value="1"/>
</dbReference>
<organism evidence="9 10">
    <name type="scientific">Secundilactobacillus silagei JCM 19001</name>
    <dbReference type="NCBI Taxonomy" id="1302250"/>
    <lineage>
        <taxon>Bacteria</taxon>
        <taxon>Bacillati</taxon>
        <taxon>Bacillota</taxon>
        <taxon>Bacilli</taxon>
        <taxon>Lactobacillales</taxon>
        <taxon>Lactobacillaceae</taxon>
        <taxon>Secundilactobacillus</taxon>
    </lineage>
</organism>
<dbReference type="EMBL" id="BCMG01000011">
    <property type="protein sequence ID" value="GAX02013.1"/>
    <property type="molecule type" value="Genomic_DNA"/>
</dbReference>
<dbReference type="PANTHER" id="PTHR22748:SF4">
    <property type="entry name" value="DNA-(APURINIC OR APYRIMIDINIC SITE) ENDONUCLEASE 2"/>
    <property type="match status" value="1"/>
</dbReference>
<dbReference type="AlphaFoldDB" id="A0A1Z5IJR6"/>
<name>A0A1Z5IJR6_9LACO</name>
<comment type="caution">
    <text evidence="9">The sequence shown here is derived from an EMBL/GenBank/DDBJ whole genome shotgun (WGS) entry which is preliminary data.</text>
</comment>
<dbReference type="GO" id="GO:0003677">
    <property type="term" value="F:DNA binding"/>
    <property type="evidence" value="ECO:0007669"/>
    <property type="project" value="InterPro"/>
</dbReference>
<evidence type="ECO:0000256" key="6">
    <source>
        <dbReference type="PIRSR" id="PIRSR604808-2"/>
    </source>
</evidence>
<feature type="site" description="Important for catalytic activity" evidence="7">
    <location>
        <position position="232"/>
    </location>
</feature>
<evidence type="ECO:0000256" key="3">
    <source>
        <dbReference type="ARBA" id="ARBA00022801"/>
    </source>
</evidence>
<dbReference type="RefSeq" id="WP_054655147.1">
    <property type="nucleotide sequence ID" value="NZ_BBFL01000008.1"/>
</dbReference>
<dbReference type="Gene3D" id="3.60.10.10">
    <property type="entry name" value="Endonuclease/exonuclease/phosphatase"/>
    <property type="match status" value="1"/>
</dbReference>
<feature type="binding site" evidence="6">
    <location>
        <position position="44"/>
    </location>
    <ligand>
        <name>Mg(2+)</name>
        <dbReference type="ChEBI" id="CHEBI:18420"/>
        <label>1</label>
    </ligand>
</feature>
<feature type="site" description="Transition state stabilizer" evidence="7">
    <location>
        <position position="160"/>
    </location>
</feature>
<dbReference type="Proteomes" id="UP000198402">
    <property type="component" value="Unassembled WGS sequence"/>
</dbReference>
<feature type="binding site" evidence="6">
    <location>
        <position position="160"/>
    </location>
    <ligand>
        <name>Mg(2+)</name>
        <dbReference type="ChEBI" id="CHEBI:18420"/>
        <label>1</label>
    </ligand>
</feature>
<dbReference type="OrthoDB" id="155529at2"/>
<dbReference type="InterPro" id="IPR005135">
    <property type="entry name" value="Endo/exonuclease/phosphatase"/>
</dbReference>
<evidence type="ECO:0000313" key="9">
    <source>
        <dbReference type="EMBL" id="GAX02013.1"/>
    </source>
</evidence>
<protein>
    <submittedName>
        <fullName evidence="9">Exodeoxyribonuclease III</fullName>
    </submittedName>
</protein>
<feature type="active site" description="Proton donor/acceptor" evidence="5">
    <location>
        <position position="158"/>
    </location>
</feature>
<keyword evidence="6" id="KW-0464">Manganese</keyword>
<dbReference type="SUPFAM" id="SSF56219">
    <property type="entry name" value="DNase I-like"/>
    <property type="match status" value="1"/>
</dbReference>
<feature type="active site" description="Proton acceptor" evidence="5">
    <location>
        <position position="258"/>
    </location>
</feature>
<evidence type="ECO:0000256" key="2">
    <source>
        <dbReference type="ARBA" id="ARBA00022723"/>
    </source>
</evidence>
<keyword evidence="4 6" id="KW-0460">Magnesium</keyword>
<feature type="active site" evidence="5">
    <location>
        <position position="119"/>
    </location>
</feature>
<feature type="binding site" evidence="6">
    <location>
        <position position="7"/>
    </location>
    <ligand>
        <name>Mg(2+)</name>
        <dbReference type="ChEBI" id="CHEBI:18420"/>
        <label>1</label>
    </ligand>
</feature>
<evidence type="ECO:0000256" key="5">
    <source>
        <dbReference type="PIRSR" id="PIRSR604808-1"/>
    </source>
</evidence>
<comment type="cofactor">
    <cofactor evidence="6">
        <name>Mg(2+)</name>
        <dbReference type="ChEBI" id="CHEBI:18420"/>
    </cofactor>
    <cofactor evidence="6">
        <name>Mn(2+)</name>
        <dbReference type="ChEBI" id="CHEBI:29035"/>
    </cofactor>
    <text evidence="6">Probably binds two magnesium or manganese ions per subunit.</text>
</comment>
<evidence type="ECO:0000256" key="1">
    <source>
        <dbReference type="ARBA" id="ARBA00007092"/>
    </source>
</evidence>
<dbReference type="NCBIfam" id="TIGR00633">
    <property type="entry name" value="xth"/>
    <property type="match status" value="1"/>
</dbReference>
<dbReference type="InterPro" id="IPR020847">
    <property type="entry name" value="AP_endonuclease_F1_BS"/>
</dbReference>
<dbReference type="STRING" id="1302250.GCA_001313225_01909"/>
<dbReference type="InterPro" id="IPR004808">
    <property type="entry name" value="AP_endonuc_1"/>
</dbReference>
<gene>
    <name evidence="9" type="primary">xthA_2</name>
    <name evidence="9" type="ORF">IWT126_02077</name>
</gene>
<comment type="similarity">
    <text evidence="1">Belongs to the DNA repair enzymes AP/ExoA family.</text>
</comment>
<dbReference type="GO" id="GO:0008081">
    <property type="term" value="F:phosphoric diester hydrolase activity"/>
    <property type="evidence" value="ECO:0007669"/>
    <property type="project" value="TreeGrafter"/>
</dbReference>
<proteinExistence type="inferred from homology"/>
<reference evidence="9 10" key="1">
    <citation type="submission" date="2015-11" db="EMBL/GenBank/DDBJ databases">
        <title>Draft genome sequences of new species of the genus Lactobacillus isolated from orchardgrass silage.</title>
        <authorList>
            <person name="Tohno M."/>
            <person name="Tanizawa Y."/>
            <person name="Arita M."/>
        </authorList>
    </citation>
    <scope>NUCLEOTIDE SEQUENCE [LARGE SCALE GENOMIC DNA]</scope>
    <source>
        <strain evidence="9 10">IWT126</strain>
    </source>
</reference>
<dbReference type="PROSITE" id="PS00726">
    <property type="entry name" value="AP_NUCLEASE_F1_1"/>
    <property type="match status" value="1"/>
</dbReference>
<dbReference type="GO" id="GO:0003906">
    <property type="term" value="F:DNA-(apurinic or apyrimidinic site) endonuclease activity"/>
    <property type="evidence" value="ECO:0007669"/>
    <property type="project" value="TreeGrafter"/>
</dbReference>
<feature type="site" description="Interaction with DNA substrate" evidence="7">
    <location>
        <position position="258"/>
    </location>
</feature>
<feature type="binding site" evidence="6">
    <location>
        <position position="258"/>
    </location>
    <ligand>
        <name>Mg(2+)</name>
        <dbReference type="ChEBI" id="CHEBI:18420"/>
        <label>1</label>
    </ligand>
</feature>
<feature type="binding site" evidence="6">
    <location>
        <position position="158"/>
    </location>
    <ligand>
        <name>Mg(2+)</name>
        <dbReference type="ChEBI" id="CHEBI:18420"/>
        <label>1</label>
    </ligand>
</feature>
<dbReference type="GO" id="GO:0006284">
    <property type="term" value="P:base-excision repair"/>
    <property type="evidence" value="ECO:0007669"/>
    <property type="project" value="TreeGrafter"/>
</dbReference>
<dbReference type="Pfam" id="PF03372">
    <property type="entry name" value="Exo_endo_phos"/>
    <property type="match status" value="1"/>
</dbReference>
<dbReference type="GO" id="GO:0008311">
    <property type="term" value="F:double-stranded DNA 3'-5' DNA exonuclease activity"/>
    <property type="evidence" value="ECO:0007669"/>
    <property type="project" value="TreeGrafter"/>
</dbReference>
<evidence type="ECO:0000259" key="8">
    <source>
        <dbReference type="Pfam" id="PF03372"/>
    </source>
</evidence>